<protein>
    <recommendedName>
        <fullName evidence="1">Mos1 transposase HTH domain-containing protein</fullName>
    </recommendedName>
</protein>
<dbReference type="AlphaFoldDB" id="A0A0K8W6Q1"/>
<dbReference type="PANTHER" id="PTHR46060:SF1">
    <property type="entry name" value="MARINER MOS1 TRANSPOSASE-LIKE PROTEIN"/>
    <property type="match status" value="1"/>
</dbReference>
<dbReference type="PANTHER" id="PTHR46060">
    <property type="entry name" value="MARINER MOS1 TRANSPOSASE-LIKE PROTEIN"/>
    <property type="match status" value="1"/>
</dbReference>
<reference evidence="2" key="1">
    <citation type="submission" date="2015-06" db="EMBL/GenBank/DDBJ databases">
        <authorList>
            <person name="Hoefler B.C."/>
            <person name="Straight P.D."/>
        </authorList>
    </citation>
    <scope>NUCLEOTIDE SEQUENCE</scope>
</reference>
<dbReference type="EMBL" id="GDHF01005518">
    <property type="protein sequence ID" value="JAI46796.1"/>
    <property type="molecule type" value="Transcribed_RNA"/>
</dbReference>
<name>A0A0K8W6Q1_BACLA</name>
<evidence type="ECO:0000313" key="2">
    <source>
        <dbReference type="EMBL" id="JAI46796.1"/>
    </source>
</evidence>
<dbReference type="OrthoDB" id="8060670at2759"/>
<dbReference type="Gene3D" id="1.10.10.1450">
    <property type="match status" value="1"/>
</dbReference>
<gene>
    <name evidence="2" type="primary">YK006_6</name>
    <name evidence="2" type="ORF">c1_g3_i4</name>
</gene>
<dbReference type="Pfam" id="PF17906">
    <property type="entry name" value="HTH_48"/>
    <property type="match status" value="1"/>
</dbReference>
<organism evidence="2">
    <name type="scientific">Bactrocera latifrons</name>
    <name type="common">Malaysian fruit fly</name>
    <name type="synonym">Chaetodacus latifrons</name>
    <dbReference type="NCBI Taxonomy" id="174628"/>
    <lineage>
        <taxon>Eukaryota</taxon>
        <taxon>Metazoa</taxon>
        <taxon>Ecdysozoa</taxon>
        <taxon>Arthropoda</taxon>
        <taxon>Hexapoda</taxon>
        <taxon>Insecta</taxon>
        <taxon>Pterygota</taxon>
        <taxon>Neoptera</taxon>
        <taxon>Endopterygota</taxon>
        <taxon>Diptera</taxon>
        <taxon>Brachycera</taxon>
        <taxon>Muscomorpha</taxon>
        <taxon>Tephritoidea</taxon>
        <taxon>Tephritidae</taxon>
        <taxon>Bactrocera</taxon>
        <taxon>Bactrocera</taxon>
    </lineage>
</organism>
<dbReference type="InterPro" id="IPR041426">
    <property type="entry name" value="Mos1_HTH"/>
</dbReference>
<dbReference type="InterPro" id="IPR052709">
    <property type="entry name" value="Transposase-MT_Hybrid"/>
</dbReference>
<accession>A0A0K8W6Q1</accession>
<feature type="domain" description="Mos1 transposase HTH" evidence="1">
    <location>
        <begin position="5"/>
        <end position="53"/>
    </location>
</feature>
<evidence type="ECO:0000259" key="1">
    <source>
        <dbReference type="Pfam" id="PF17906"/>
    </source>
</evidence>
<sequence>MELTREHFRAIIFHNFGHGLSRQECIDELKSLYGYEAPSYSTVKNWYNEFNRGRRSLKDEFREGRPKTAVVPEDIDAVRELIVQDRHVTYLQIEACLCIFSTIDVKKC</sequence>
<proteinExistence type="predicted"/>